<keyword evidence="3" id="KW-1185">Reference proteome</keyword>
<reference evidence="3" key="1">
    <citation type="submission" date="2014-09" db="EMBL/GenBank/DDBJ databases">
        <authorList>
            <person name="Sharma Rahul"/>
            <person name="Thines Marco"/>
        </authorList>
    </citation>
    <scope>NUCLEOTIDE SEQUENCE [LARGE SCALE GENOMIC DNA]</scope>
</reference>
<evidence type="ECO:0000256" key="1">
    <source>
        <dbReference type="SAM" id="Coils"/>
    </source>
</evidence>
<dbReference type="GeneID" id="36404220"/>
<protein>
    <submittedName>
        <fullName evidence="2">Uncharacterized protein</fullName>
    </submittedName>
</protein>
<dbReference type="OrthoDB" id="126716at2759"/>
<feature type="coiled-coil region" evidence="1">
    <location>
        <begin position="15"/>
        <end position="115"/>
    </location>
</feature>
<feature type="coiled-coil region" evidence="1">
    <location>
        <begin position="243"/>
        <end position="298"/>
    </location>
</feature>
<dbReference type="EMBL" id="CCYD01000349">
    <property type="protein sequence ID" value="CEG39106.1"/>
    <property type="molecule type" value="Genomic_DNA"/>
</dbReference>
<name>A0A0P1AEM2_PLAHL</name>
<dbReference type="AlphaFoldDB" id="A0A0P1AEM2"/>
<organism evidence="2 3">
    <name type="scientific">Plasmopara halstedii</name>
    <name type="common">Downy mildew of sunflower</name>
    <dbReference type="NCBI Taxonomy" id="4781"/>
    <lineage>
        <taxon>Eukaryota</taxon>
        <taxon>Sar</taxon>
        <taxon>Stramenopiles</taxon>
        <taxon>Oomycota</taxon>
        <taxon>Peronosporomycetes</taxon>
        <taxon>Peronosporales</taxon>
        <taxon>Peronosporaceae</taxon>
        <taxon>Plasmopara</taxon>
    </lineage>
</organism>
<evidence type="ECO:0000313" key="3">
    <source>
        <dbReference type="Proteomes" id="UP000054928"/>
    </source>
</evidence>
<dbReference type="RefSeq" id="XP_024575475.1">
    <property type="nucleotide sequence ID" value="XM_024724617.1"/>
</dbReference>
<sequence length="369" mass="41829">MQDRDEKGIDTKPYLDRYEKMLQEMKQYEELKQEESIKNMSAITKQKLLSEHLQQTQAELAETHESKAKLCEEIGILKQTKEHQSKQLDRYKLDLQTARELNAILVKKMEKLEASTGIIKQQYIRSLALRIKSSALALQQLNVLHGDSSHARIAEVCSELGQTGQSKRKRISAVEIDHRALEEVGKPEHAGNAVKIESSEDILQTADNTKKDIDWESNRDSLLIASNDVSQQNIEGTESEHQIQDLLAQITKLETKKSALNDEYTALELKHTEVLNDVNQLVENIKERDSKIEELEGMLKVAHSTQLADGKNASEERTAIDGRLKLLEDNLSQMNSYADHLEMVIAQCPACTKKLQNESTQDSVSNKTE</sequence>
<evidence type="ECO:0000313" key="2">
    <source>
        <dbReference type="EMBL" id="CEG39106.1"/>
    </source>
</evidence>
<accession>A0A0P1AEM2</accession>
<dbReference type="OMA" id="EMVIAQC"/>
<dbReference type="Proteomes" id="UP000054928">
    <property type="component" value="Unassembled WGS sequence"/>
</dbReference>
<proteinExistence type="predicted"/>
<keyword evidence="1" id="KW-0175">Coiled coil</keyword>